<organism evidence="3 4">
    <name type="scientific">Paraburkholderia phenazinium</name>
    <dbReference type="NCBI Taxonomy" id="60549"/>
    <lineage>
        <taxon>Bacteria</taxon>
        <taxon>Pseudomonadati</taxon>
        <taxon>Pseudomonadota</taxon>
        <taxon>Betaproteobacteria</taxon>
        <taxon>Burkholderiales</taxon>
        <taxon>Burkholderiaceae</taxon>
        <taxon>Paraburkholderia</taxon>
    </lineage>
</organism>
<feature type="region of interest" description="Disordered" evidence="1">
    <location>
        <begin position="436"/>
        <end position="505"/>
    </location>
</feature>
<name>A0A1G7RKY3_9BURK</name>
<evidence type="ECO:0000259" key="2">
    <source>
        <dbReference type="Pfam" id="PF10005"/>
    </source>
</evidence>
<evidence type="ECO:0000313" key="4">
    <source>
        <dbReference type="Proteomes" id="UP000199706"/>
    </source>
</evidence>
<dbReference type="InterPro" id="IPR011201">
    <property type="entry name" value="Zinc-ribbon_6_bact"/>
</dbReference>
<reference evidence="3 4" key="1">
    <citation type="submission" date="2016-10" db="EMBL/GenBank/DDBJ databases">
        <authorList>
            <person name="de Groot N.N."/>
        </authorList>
    </citation>
    <scope>NUCLEOTIDE SEQUENCE [LARGE SCALE GENOMIC DNA]</scope>
    <source>
        <strain evidence="3 4">LMG 2247</strain>
    </source>
</reference>
<evidence type="ECO:0000256" key="1">
    <source>
        <dbReference type="SAM" id="MobiDB-lite"/>
    </source>
</evidence>
<dbReference type="Proteomes" id="UP000199706">
    <property type="component" value="Unassembled WGS sequence"/>
</dbReference>
<sequence>MAARQKASFMPLVEKLAEPGLAAGKQTLCTQARTKAAQSTCPIMHVMCVKPVTSGKCGMKIAVDVAPPESAISALFQLPFEAHAMRTFNCNRCEQLVFYENVRCERCEALLGYVPELGELSAFEDASDGRWRSLHPRANGALYRQCHNYAVENVCNWMIPADQPDTLCRSCQFTRTIPNLAAPDNRLYWYRLEVAKRRLLYTLTALGIKVASRHDDPQTGLEFEFLEENPDGGKVLTGHDNGLITLNIAEADDAYRERTRTAMHEPYRTLLGHFRHETGHYYFDRLVAGTPWLEPFRALFGDESVDYAEALETYYRDGAPADWTQSYVSAYATMHPWEDWAETWAHYLLIVDVLDTATSYGVALIPRDPGGPTLTDQTPVEDASFDNLMKRWFPLTYALNSLNRSLGMADGYPFTLAPLVIEKLRLVHKVIAAQPAGQAGAQPMSQAETAAALVPGADASLTATPNPTPDGSPEPAPAPTPDTTAVSTPAAPSAPAVDSTNVTES</sequence>
<evidence type="ECO:0000313" key="3">
    <source>
        <dbReference type="EMBL" id="SDG11426.1"/>
    </source>
</evidence>
<dbReference type="Pfam" id="PF15887">
    <property type="entry name" value="Peptidase_Mx"/>
    <property type="match status" value="1"/>
</dbReference>
<dbReference type="AlphaFoldDB" id="A0A1G7RKY3"/>
<dbReference type="InterPro" id="IPR031321">
    <property type="entry name" value="UCP012641"/>
</dbReference>
<gene>
    <name evidence="3" type="ORF">SAMN05216466_102153</name>
</gene>
<protein>
    <recommendedName>
        <fullName evidence="2">Zinc-ribbon domain-containing protein</fullName>
    </recommendedName>
</protein>
<feature type="compositionally biased region" description="Pro residues" evidence="1">
    <location>
        <begin position="466"/>
        <end position="480"/>
    </location>
</feature>
<feature type="domain" description="Zinc-ribbon" evidence="2">
    <location>
        <begin position="88"/>
        <end position="181"/>
    </location>
</feature>
<dbReference type="Pfam" id="PF10005">
    <property type="entry name" value="Zn_ribbon_DZR_6"/>
    <property type="match status" value="1"/>
</dbReference>
<dbReference type="EMBL" id="FNCJ01000002">
    <property type="protein sequence ID" value="SDG11426.1"/>
    <property type="molecule type" value="Genomic_DNA"/>
</dbReference>
<proteinExistence type="predicted"/>
<feature type="compositionally biased region" description="Low complexity" evidence="1">
    <location>
        <begin position="481"/>
        <end position="505"/>
    </location>
</feature>
<accession>A0A1G7RKY3</accession>